<dbReference type="EMBL" id="CP003740">
    <property type="protein sequence ID" value="AGI67207.1"/>
    <property type="molecule type" value="Genomic_DNA"/>
</dbReference>
<keyword evidence="1" id="KW-0805">Transcription regulation</keyword>
<dbReference type="InterPro" id="IPR011075">
    <property type="entry name" value="TetR_C"/>
</dbReference>
<dbReference type="PANTHER" id="PTHR47506">
    <property type="entry name" value="TRANSCRIPTIONAL REGULATORY PROTEIN"/>
    <property type="match status" value="1"/>
</dbReference>
<keyword evidence="2" id="KW-0804">Transcription</keyword>
<evidence type="ECO:0000256" key="2">
    <source>
        <dbReference type="ARBA" id="ARBA00023163"/>
    </source>
</evidence>
<organism evidence="4 5">
    <name type="scientific">Octadecabacter antarcticus 307</name>
    <dbReference type="NCBI Taxonomy" id="391626"/>
    <lineage>
        <taxon>Bacteria</taxon>
        <taxon>Pseudomonadati</taxon>
        <taxon>Pseudomonadota</taxon>
        <taxon>Alphaproteobacteria</taxon>
        <taxon>Rhodobacterales</taxon>
        <taxon>Roseobacteraceae</taxon>
        <taxon>Octadecabacter</taxon>
    </lineage>
</organism>
<dbReference type="OrthoDB" id="9779746at2"/>
<dbReference type="InterPro" id="IPR009057">
    <property type="entry name" value="Homeodomain-like_sf"/>
</dbReference>
<dbReference type="InterPro" id="IPR036271">
    <property type="entry name" value="Tet_transcr_reg_TetR-rel_C_sf"/>
</dbReference>
<dbReference type="eggNOG" id="COG1309">
    <property type="taxonomic scope" value="Bacteria"/>
</dbReference>
<accession>M9R4R4</accession>
<dbReference type="STRING" id="391626.OAN307_c15340"/>
<dbReference type="SUPFAM" id="SSF46689">
    <property type="entry name" value="Homeodomain-like"/>
    <property type="match status" value="1"/>
</dbReference>
<dbReference type="AlphaFoldDB" id="M9R4R4"/>
<dbReference type="HOGENOM" id="CLU_069356_28_5_5"/>
<keyword evidence="5" id="KW-1185">Reference proteome</keyword>
<protein>
    <submittedName>
        <fullName evidence="4">TetR family transcriptional regulator</fullName>
    </submittedName>
</protein>
<sequence>MMPESPPVRGRPKTLNRDHVLQTALMQYWAKGPTDVAIGEICTLTGASKPGIYREFGSDDGLKLATLEVYSTLALQPLFEILQQDQEFEDAQAALIAFTTQDRAALGLPSGCLHVAMRAQSNKLGTMTREKVDQMRQDVLGNYAAWIERAKSRGEFRTDIPTDVAALFYDALNGAAMRMQKEGVPNGVIANVLRLAFRGMQ</sequence>
<name>M9R4R4_9RHOB</name>
<dbReference type="Pfam" id="PF16925">
    <property type="entry name" value="TetR_C_13"/>
    <property type="match status" value="1"/>
</dbReference>
<dbReference type="Proteomes" id="UP000005307">
    <property type="component" value="Chromosome"/>
</dbReference>
<dbReference type="SUPFAM" id="SSF48498">
    <property type="entry name" value="Tetracyclin repressor-like, C-terminal domain"/>
    <property type="match status" value="1"/>
</dbReference>
<evidence type="ECO:0000259" key="3">
    <source>
        <dbReference type="Pfam" id="PF16925"/>
    </source>
</evidence>
<gene>
    <name evidence="4" type="ORF">OAN307_c15340</name>
</gene>
<feature type="domain" description="Tetracyclin repressor-like C-terminal" evidence="3">
    <location>
        <begin position="105"/>
        <end position="182"/>
    </location>
</feature>
<dbReference type="Gene3D" id="1.10.357.10">
    <property type="entry name" value="Tetracycline Repressor, domain 2"/>
    <property type="match status" value="1"/>
</dbReference>
<proteinExistence type="predicted"/>
<dbReference type="KEGG" id="oat:OAN307_c15340"/>
<evidence type="ECO:0000313" key="4">
    <source>
        <dbReference type="EMBL" id="AGI67207.1"/>
    </source>
</evidence>
<reference evidence="4 5" key="1">
    <citation type="journal article" date="2013" name="PLoS ONE">
        <title>Poles Apart: Arctic and Antarctic Octadecabacter strains Share High Genome Plasticity and a New Type of Xanthorhodopsin.</title>
        <authorList>
            <person name="Vollmers J."/>
            <person name="Voget S."/>
            <person name="Dietrich S."/>
            <person name="Gollnow K."/>
            <person name="Smits M."/>
            <person name="Meyer K."/>
            <person name="Brinkhoff T."/>
            <person name="Simon M."/>
            <person name="Daniel R."/>
        </authorList>
    </citation>
    <scope>NUCLEOTIDE SEQUENCE [LARGE SCALE GENOMIC DNA]</scope>
    <source>
        <strain evidence="4 5">307</strain>
    </source>
</reference>
<dbReference type="PANTHER" id="PTHR47506:SF1">
    <property type="entry name" value="HTH-TYPE TRANSCRIPTIONAL REGULATOR YJDC"/>
    <property type="match status" value="1"/>
</dbReference>
<evidence type="ECO:0000313" key="5">
    <source>
        <dbReference type="Proteomes" id="UP000005307"/>
    </source>
</evidence>
<evidence type="ECO:0000256" key="1">
    <source>
        <dbReference type="ARBA" id="ARBA00023015"/>
    </source>
</evidence>